<dbReference type="FunFam" id="1.20.1050.10:FF:000009">
    <property type="entry name" value="Glutathione S-transferase omega-1"/>
    <property type="match status" value="1"/>
</dbReference>
<dbReference type="Proteomes" id="UP000515135">
    <property type="component" value="Unplaced"/>
</dbReference>
<dbReference type="InterPro" id="IPR050983">
    <property type="entry name" value="GST_Omega/HSP26"/>
</dbReference>
<organism evidence="8 9">
    <name type="scientific">Branchiostoma belcheri</name>
    <name type="common">Amphioxus</name>
    <dbReference type="NCBI Taxonomy" id="7741"/>
    <lineage>
        <taxon>Eukaryota</taxon>
        <taxon>Metazoa</taxon>
        <taxon>Chordata</taxon>
        <taxon>Cephalochordata</taxon>
        <taxon>Leptocardii</taxon>
        <taxon>Amphioxiformes</taxon>
        <taxon>Branchiostomatidae</taxon>
        <taxon>Branchiostoma</taxon>
    </lineage>
</organism>
<dbReference type="EC" id="1.20.4.2" evidence="5"/>
<keyword evidence="8" id="KW-1185">Reference proteome</keyword>
<evidence type="ECO:0000259" key="7">
    <source>
        <dbReference type="PROSITE" id="PS50405"/>
    </source>
</evidence>
<dbReference type="InterPro" id="IPR010987">
    <property type="entry name" value="Glutathione-S-Trfase_C-like"/>
</dbReference>
<dbReference type="Pfam" id="PF13417">
    <property type="entry name" value="GST_N_3"/>
    <property type="match status" value="1"/>
</dbReference>
<dbReference type="GO" id="GO:0050610">
    <property type="term" value="F:methylarsonate reductase activity"/>
    <property type="evidence" value="ECO:0007669"/>
    <property type="project" value="UniProtKB-UniRule"/>
</dbReference>
<dbReference type="SUPFAM" id="SSF52833">
    <property type="entry name" value="Thioredoxin-like"/>
    <property type="match status" value="1"/>
</dbReference>
<feature type="domain" description="GST N-terminal" evidence="6">
    <location>
        <begin position="43"/>
        <end position="123"/>
    </location>
</feature>
<dbReference type="PANTHER" id="PTHR43968">
    <property type="match status" value="1"/>
</dbReference>
<evidence type="ECO:0000259" key="6">
    <source>
        <dbReference type="PROSITE" id="PS50404"/>
    </source>
</evidence>
<comment type="catalytic activity">
    <reaction evidence="4 5">
        <text>L-dehydroascorbate + 2 glutathione = glutathione disulfide + L-ascorbate</text>
        <dbReference type="Rhea" id="RHEA:24424"/>
        <dbReference type="ChEBI" id="CHEBI:38290"/>
        <dbReference type="ChEBI" id="CHEBI:57925"/>
        <dbReference type="ChEBI" id="CHEBI:58297"/>
        <dbReference type="ChEBI" id="CHEBI:58539"/>
        <dbReference type="EC" id="1.8.5.1"/>
    </reaction>
</comment>
<dbReference type="GO" id="GO:0006749">
    <property type="term" value="P:glutathione metabolic process"/>
    <property type="evidence" value="ECO:0007669"/>
    <property type="project" value="UniProtKB-UniRule"/>
</dbReference>
<protein>
    <recommendedName>
        <fullName evidence="5">Glutathione S-transferase omega</fullName>
        <shortName evidence="5">GSTO</shortName>
        <ecNumber evidence="5">1.20.4.2</ecNumber>
        <ecNumber evidence="5">1.8.5.1</ecNumber>
        <ecNumber evidence="5">2.5.1.18</ecNumber>
    </recommendedName>
    <alternativeName>
        <fullName evidence="5">Glutathione-dependent dehydroascorbate reductase</fullName>
    </alternativeName>
    <alternativeName>
        <fullName evidence="5">Monomethylarsonic acid reductase</fullName>
    </alternativeName>
</protein>
<dbReference type="KEGG" id="bbel:109462879"/>
<dbReference type="PRINTS" id="PR01625">
    <property type="entry name" value="GSTRNSFRASEO"/>
</dbReference>
<name>A0A6P4XF00_BRABE</name>
<proteinExistence type="inferred from homology"/>
<dbReference type="InterPro" id="IPR036249">
    <property type="entry name" value="Thioredoxin-like_sf"/>
</dbReference>
<dbReference type="GeneID" id="109462879"/>
<dbReference type="GO" id="GO:0045174">
    <property type="term" value="F:glutathione dehydrogenase (ascorbate) activity"/>
    <property type="evidence" value="ECO:0007669"/>
    <property type="project" value="UniProtKB-UniRule"/>
</dbReference>
<dbReference type="Pfam" id="PF13410">
    <property type="entry name" value="GST_C_2"/>
    <property type="match status" value="1"/>
</dbReference>
<comment type="similarity">
    <text evidence="1 5">Belongs to the GST superfamily. Omega family.</text>
</comment>
<dbReference type="InterPro" id="IPR040079">
    <property type="entry name" value="Glutathione_S-Trfase"/>
</dbReference>
<keyword evidence="2 5" id="KW-0560">Oxidoreductase</keyword>
<evidence type="ECO:0000256" key="4">
    <source>
        <dbReference type="ARBA" id="ARBA00049544"/>
    </source>
</evidence>
<dbReference type="EC" id="1.8.5.1" evidence="5"/>
<comment type="catalytic activity">
    <reaction evidence="3 5">
        <text>methylarsonate + 2 glutathione + H(+) = methylarsonous acid + glutathione disulfide + H2O</text>
        <dbReference type="Rhea" id="RHEA:15969"/>
        <dbReference type="ChEBI" id="CHEBI:15377"/>
        <dbReference type="ChEBI" id="CHEBI:15378"/>
        <dbReference type="ChEBI" id="CHEBI:17826"/>
        <dbReference type="ChEBI" id="CHEBI:33409"/>
        <dbReference type="ChEBI" id="CHEBI:57925"/>
        <dbReference type="ChEBI" id="CHEBI:58297"/>
        <dbReference type="EC" id="1.20.4.2"/>
    </reaction>
</comment>
<dbReference type="SFLD" id="SFLDS00019">
    <property type="entry name" value="Glutathione_Transferase_(cytos"/>
    <property type="match status" value="1"/>
</dbReference>
<evidence type="ECO:0000256" key="1">
    <source>
        <dbReference type="ARBA" id="ARBA00011067"/>
    </source>
</evidence>
<sequence length="265" mass="30106">MHCSAVSKLPVRFCLRSQPTVKDMLSEKAMKTGSACPPPPGPGKLRLYSMRFCPYAQRTRLFLAAKGIEYETINIHLREKPEWFLEKTPMGQVPVLEKDGDIAIVYESLVCNEYLDGIYPDKCITPRDPLEKARQSMVLALWGAKVIPVYYKLVIGKDDERPAMARQFVDGLEYIESALTQPFFSGDDVGALDYNLWPWFERVPMLKARAGVQMSAEKLPKLTAWMERMSDLPEVKACSFSPEIHDRYGKTLLAGRSEYDLGLEE</sequence>
<dbReference type="SFLD" id="SFLDG00358">
    <property type="entry name" value="Main_(cytGST)"/>
    <property type="match status" value="1"/>
</dbReference>
<dbReference type="InterPro" id="IPR005442">
    <property type="entry name" value="GST_omega"/>
</dbReference>
<dbReference type="InterPro" id="IPR036282">
    <property type="entry name" value="Glutathione-S-Trfase_C_sf"/>
</dbReference>
<dbReference type="EC" id="2.5.1.18" evidence="5"/>
<dbReference type="Gene3D" id="3.40.30.10">
    <property type="entry name" value="Glutaredoxin"/>
    <property type="match status" value="1"/>
</dbReference>
<dbReference type="RefSeq" id="XP_019615075.1">
    <property type="nucleotide sequence ID" value="XM_019759516.1"/>
</dbReference>
<evidence type="ECO:0000256" key="2">
    <source>
        <dbReference type="ARBA" id="ARBA00023002"/>
    </source>
</evidence>
<dbReference type="OrthoDB" id="4951845at2759"/>
<comment type="function">
    <text evidence="5">Exhibits glutathione-dependent thiol transferase activity. Has high dehydroascorbate reductase activity and may contribute to the recycling of ascorbic acid. Participates in the biotransformation of inorganic arsenic and reduces monomethylarsonic acid (MMA).</text>
</comment>
<evidence type="ECO:0000313" key="9">
    <source>
        <dbReference type="RefSeq" id="XP_019615075.1"/>
    </source>
</evidence>
<evidence type="ECO:0000256" key="3">
    <source>
        <dbReference type="ARBA" id="ARBA00048353"/>
    </source>
</evidence>
<dbReference type="GO" id="GO:0004364">
    <property type="term" value="F:glutathione transferase activity"/>
    <property type="evidence" value="ECO:0007669"/>
    <property type="project" value="UniProtKB-UniRule"/>
</dbReference>
<evidence type="ECO:0000256" key="5">
    <source>
        <dbReference type="RuleBase" id="RU368071"/>
    </source>
</evidence>
<dbReference type="InterPro" id="IPR004045">
    <property type="entry name" value="Glutathione_S-Trfase_N"/>
</dbReference>
<dbReference type="SUPFAM" id="SSF47616">
    <property type="entry name" value="GST C-terminal domain-like"/>
    <property type="match status" value="1"/>
</dbReference>
<dbReference type="Gene3D" id="1.20.1050.10">
    <property type="match status" value="1"/>
</dbReference>
<dbReference type="PROSITE" id="PS50404">
    <property type="entry name" value="GST_NTER"/>
    <property type="match status" value="1"/>
</dbReference>
<keyword evidence="5" id="KW-0808">Transferase</keyword>
<dbReference type="GO" id="GO:0005737">
    <property type="term" value="C:cytoplasm"/>
    <property type="evidence" value="ECO:0007669"/>
    <property type="project" value="InterPro"/>
</dbReference>
<reference evidence="9" key="1">
    <citation type="submission" date="2025-08" db="UniProtKB">
        <authorList>
            <consortium name="RefSeq"/>
        </authorList>
    </citation>
    <scope>IDENTIFICATION</scope>
    <source>
        <tissue evidence="9">Gonad</tissue>
    </source>
</reference>
<dbReference type="PROSITE" id="PS50405">
    <property type="entry name" value="GST_CTER"/>
    <property type="match status" value="1"/>
</dbReference>
<accession>A0A6P4XF00</accession>
<dbReference type="PANTHER" id="PTHR43968:SF6">
    <property type="entry name" value="GLUTATHIONE S-TRANSFERASE OMEGA"/>
    <property type="match status" value="1"/>
</dbReference>
<dbReference type="FunFam" id="3.40.30.10:FF:000123">
    <property type="entry name" value="Glutathione transferase o1"/>
    <property type="match status" value="1"/>
</dbReference>
<feature type="domain" description="GST C-terminal" evidence="7">
    <location>
        <begin position="128"/>
        <end position="261"/>
    </location>
</feature>
<dbReference type="AlphaFoldDB" id="A0A6P4XF00"/>
<comment type="catalytic activity">
    <reaction evidence="5">
        <text>RX + glutathione = an S-substituted glutathione + a halide anion + H(+)</text>
        <dbReference type="Rhea" id="RHEA:16437"/>
        <dbReference type="ChEBI" id="CHEBI:15378"/>
        <dbReference type="ChEBI" id="CHEBI:16042"/>
        <dbReference type="ChEBI" id="CHEBI:17792"/>
        <dbReference type="ChEBI" id="CHEBI:57925"/>
        <dbReference type="ChEBI" id="CHEBI:90779"/>
        <dbReference type="EC" id="2.5.1.18"/>
    </reaction>
</comment>
<gene>
    <name evidence="9" type="primary">LOC109462879</name>
</gene>
<evidence type="ECO:0000313" key="8">
    <source>
        <dbReference type="Proteomes" id="UP000515135"/>
    </source>
</evidence>